<dbReference type="PROSITE" id="PS50088">
    <property type="entry name" value="ANK_REPEAT"/>
    <property type="match status" value="4"/>
</dbReference>
<name>A0AAU9JQW7_9CILI</name>
<reference evidence="10" key="1">
    <citation type="submission" date="2021-09" db="EMBL/GenBank/DDBJ databases">
        <authorList>
            <consortium name="AG Swart"/>
            <person name="Singh M."/>
            <person name="Singh A."/>
            <person name="Seah K."/>
            <person name="Emmerich C."/>
        </authorList>
    </citation>
    <scope>NUCLEOTIDE SEQUENCE</scope>
    <source>
        <strain evidence="10">ATCC30299</strain>
    </source>
</reference>
<comment type="similarity">
    <text evidence="6">Belongs to the ARTD/PARP family.</text>
</comment>
<dbReference type="Gene3D" id="1.25.40.20">
    <property type="entry name" value="Ankyrin repeat-containing domain"/>
    <property type="match status" value="2"/>
</dbReference>
<feature type="repeat" description="ANK" evidence="8">
    <location>
        <begin position="111"/>
        <end position="143"/>
    </location>
</feature>
<evidence type="ECO:0000256" key="3">
    <source>
        <dbReference type="ARBA" id="ARBA00022695"/>
    </source>
</evidence>
<feature type="repeat" description="ANK" evidence="8">
    <location>
        <begin position="45"/>
        <end position="77"/>
    </location>
</feature>
<dbReference type="AlphaFoldDB" id="A0AAU9JQW7"/>
<keyword evidence="5 8" id="KW-0040">ANK repeat</keyword>
<dbReference type="PANTHER" id="PTHR24171">
    <property type="entry name" value="ANKYRIN REPEAT DOMAIN-CONTAINING PROTEIN 39-RELATED"/>
    <property type="match status" value="1"/>
</dbReference>
<keyword evidence="4" id="KW-0677">Repeat</keyword>
<dbReference type="Gene3D" id="1.10.150.50">
    <property type="entry name" value="Transcription Factor, Ets-1"/>
    <property type="match status" value="2"/>
</dbReference>
<dbReference type="SMART" id="SM00248">
    <property type="entry name" value="ANK"/>
    <property type="match status" value="4"/>
</dbReference>
<dbReference type="InterPro" id="IPR002110">
    <property type="entry name" value="Ankyrin_rpt"/>
</dbReference>
<dbReference type="GO" id="GO:0003950">
    <property type="term" value="F:NAD+ poly-ADP-ribosyltransferase activity"/>
    <property type="evidence" value="ECO:0007669"/>
    <property type="project" value="UniProtKB-EC"/>
</dbReference>
<evidence type="ECO:0000256" key="2">
    <source>
        <dbReference type="ARBA" id="ARBA00022676"/>
    </source>
</evidence>
<dbReference type="InterPro" id="IPR001660">
    <property type="entry name" value="SAM"/>
</dbReference>
<gene>
    <name evidence="10" type="ORF">BSTOLATCC_MIC46731</name>
</gene>
<keyword evidence="3" id="KW-0808">Transferase</keyword>
<dbReference type="InterPro" id="IPR036770">
    <property type="entry name" value="Ankyrin_rpt-contain_sf"/>
</dbReference>
<comment type="catalytic activity">
    <reaction evidence="7">
        <text>NAD(+) + (ADP-D-ribosyl)n-acceptor = nicotinamide + (ADP-D-ribosyl)n+1-acceptor + H(+).</text>
        <dbReference type="EC" id="2.4.2.30"/>
    </reaction>
</comment>
<proteinExistence type="inferred from homology"/>
<evidence type="ECO:0000256" key="8">
    <source>
        <dbReference type="PROSITE-ProRule" id="PRU00023"/>
    </source>
</evidence>
<evidence type="ECO:0000313" key="10">
    <source>
        <dbReference type="EMBL" id="CAG9328740.1"/>
    </source>
</evidence>
<feature type="repeat" description="ANK" evidence="8">
    <location>
        <begin position="78"/>
        <end position="110"/>
    </location>
</feature>
<dbReference type="SUPFAM" id="SSF47769">
    <property type="entry name" value="SAM/Pointed domain"/>
    <property type="match status" value="2"/>
</dbReference>
<dbReference type="Pfam" id="PF13637">
    <property type="entry name" value="Ank_4"/>
    <property type="match status" value="1"/>
</dbReference>
<dbReference type="PROSITE" id="PS50105">
    <property type="entry name" value="SAM_DOMAIN"/>
    <property type="match status" value="1"/>
</dbReference>
<dbReference type="SUPFAM" id="SSF48403">
    <property type="entry name" value="Ankyrin repeat"/>
    <property type="match status" value="1"/>
</dbReference>
<organism evidence="10 11">
    <name type="scientific">Blepharisma stoltei</name>
    <dbReference type="NCBI Taxonomy" id="1481888"/>
    <lineage>
        <taxon>Eukaryota</taxon>
        <taxon>Sar</taxon>
        <taxon>Alveolata</taxon>
        <taxon>Ciliophora</taxon>
        <taxon>Postciliodesmatophora</taxon>
        <taxon>Heterotrichea</taxon>
        <taxon>Heterotrichida</taxon>
        <taxon>Blepharismidae</taxon>
        <taxon>Blepharisma</taxon>
    </lineage>
</organism>
<keyword evidence="2" id="KW-0328">Glycosyltransferase</keyword>
<comment type="caution">
    <text evidence="10">The sequence shown here is derived from an EMBL/GenBank/DDBJ whole genome shotgun (WGS) entry which is preliminary data.</text>
</comment>
<evidence type="ECO:0000259" key="9">
    <source>
        <dbReference type="PROSITE" id="PS50105"/>
    </source>
</evidence>
<dbReference type="EC" id="2.4.2.30" evidence="1"/>
<feature type="repeat" description="ANK" evidence="8">
    <location>
        <begin position="145"/>
        <end position="177"/>
    </location>
</feature>
<protein>
    <recommendedName>
        <fullName evidence="1">NAD(+) ADP-ribosyltransferase</fullName>
        <ecNumber evidence="1">2.4.2.30</ecNumber>
    </recommendedName>
</protein>
<evidence type="ECO:0000313" key="11">
    <source>
        <dbReference type="Proteomes" id="UP001162131"/>
    </source>
</evidence>
<dbReference type="SMART" id="SM00454">
    <property type="entry name" value="SAM"/>
    <property type="match status" value="2"/>
</dbReference>
<keyword evidence="3" id="KW-0548">Nucleotidyltransferase</keyword>
<accession>A0AAU9JQW7</accession>
<evidence type="ECO:0000256" key="6">
    <source>
        <dbReference type="ARBA" id="ARBA00024347"/>
    </source>
</evidence>
<dbReference type="PRINTS" id="PR01415">
    <property type="entry name" value="ANKYRIN"/>
</dbReference>
<keyword evidence="11" id="KW-1185">Reference proteome</keyword>
<evidence type="ECO:0000256" key="4">
    <source>
        <dbReference type="ARBA" id="ARBA00022737"/>
    </source>
</evidence>
<dbReference type="InterPro" id="IPR013761">
    <property type="entry name" value="SAM/pointed_sf"/>
</dbReference>
<dbReference type="EMBL" id="CAJZBQ010000046">
    <property type="protein sequence ID" value="CAG9328740.1"/>
    <property type="molecule type" value="Genomic_DNA"/>
</dbReference>
<dbReference type="Pfam" id="PF07647">
    <property type="entry name" value="SAM_2"/>
    <property type="match status" value="1"/>
</dbReference>
<feature type="domain" description="SAM" evidence="9">
    <location>
        <begin position="287"/>
        <end position="353"/>
    </location>
</feature>
<evidence type="ECO:0000256" key="5">
    <source>
        <dbReference type="ARBA" id="ARBA00023043"/>
    </source>
</evidence>
<sequence>MSKFEKSLETETMDLHRACRMGDLNSIKSAYEAQPDKIDERDAGLGWAPLYRTVICGHFEASKYLLLKGANPNIPNNLGETPLHQAADNSQYQMAELLISYGADTNYQQNDGDSPLHHASFRGDIKMIKLLLEHSANPNLANYMFGRTPLHYAVDCGHTECVKLMITDGADPEIRDKQGKSSFDLTKNEKMIEILSGKFEKDIVEEEQSAEMSSVFLSPSVAGTLSPISDVISYDFSELGDHERMLFANPQGFDTFGKEKFQEVMRVSNRDTTGQSSIKSTQINGEYELKPIFDWLDKLGLSEFYEVMVDAGYDDVQSMSAQMLTPMPITEQHLASIGISKAGHRKRIIMKLEEEAGLIQKRAVKKNSSSAWNGKQDFLKCCVAPSNATAGLFMQPTLREWLEDLGLENLYQQFIDAGYDEYENLVLSMFTKHPITHDVLEKEVKIKKAEFRNRILKRLEQDSKHYSTRSHSMSPQISFDESKNVACEMCVVM</sequence>
<dbReference type="GO" id="GO:0016779">
    <property type="term" value="F:nucleotidyltransferase activity"/>
    <property type="evidence" value="ECO:0007669"/>
    <property type="project" value="UniProtKB-KW"/>
</dbReference>
<dbReference type="Pfam" id="PF12796">
    <property type="entry name" value="Ank_2"/>
    <property type="match status" value="1"/>
</dbReference>
<evidence type="ECO:0000256" key="1">
    <source>
        <dbReference type="ARBA" id="ARBA00012020"/>
    </source>
</evidence>
<dbReference type="Proteomes" id="UP001162131">
    <property type="component" value="Unassembled WGS sequence"/>
</dbReference>
<dbReference type="PROSITE" id="PS50297">
    <property type="entry name" value="ANK_REP_REGION"/>
    <property type="match status" value="3"/>
</dbReference>
<evidence type="ECO:0000256" key="7">
    <source>
        <dbReference type="ARBA" id="ARBA00033987"/>
    </source>
</evidence>